<keyword evidence="3" id="KW-0813">Transport</keyword>
<dbReference type="InterPro" id="IPR020846">
    <property type="entry name" value="MFS_dom"/>
</dbReference>
<dbReference type="GO" id="GO:0016020">
    <property type="term" value="C:membrane"/>
    <property type="evidence" value="ECO:0007669"/>
    <property type="project" value="UniProtKB-SubCell"/>
</dbReference>
<feature type="transmembrane region" description="Helical" evidence="9">
    <location>
        <begin position="248"/>
        <end position="271"/>
    </location>
</feature>
<dbReference type="PRINTS" id="PR00171">
    <property type="entry name" value="SUGRTRNSPORT"/>
</dbReference>
<dbReference type="NCBIfam" id="TIGR00879">
    <property type="entry name" value="SP"/>
    <property type="match status" value="1"/>
</dbReference>
<feature type="transmembrane region" description="Helical" evidence="9">
    <location>
        <begin position="462"/>
        <end position="483"/>
    </location>
</feature>
<dbReference type="InterPro" id="IPR005829">
    <property type="entry name" value="Sugar_transporter_CS"/>
</dbReference>
<dbReference type="OrthoDB" id="5290825at2759"/>
<dbReference type="EMBL" id="JQGA01000805">
    <property type="protein sequence ID" value="KGO73501.1"/>
    <property type="molecule type" value="Genomic_DNA"/>
</dbReference>
<feature type="transmembrane region" description="Helical" evidence="9">
    <location>
        <begin position="435"/>
        <end position="456"/>
    </location>
</feature>
<feature type="transmembrane region" description="Helical" evidence="9">
    <location>
        <begin position="535"/>
        <end position="554"/>
    </location>
</feature>
<feature type="transmembrane region" description="Helical" evidence="9">
    <location>
        <begin position="114"/>
        <end position="132"/>
    </location>
</feature>
<evidence type="ECO:0000256" key="8">
    <source>
        <dbReference type="SAM" id="MobiDB-lite"/>
    </source>
</evidence>
<feature type="transmembrane region" description="Helical" evidence="9">
    <location>
        <begin position="191"/>
        <end position="210"/>
    </location>
</feature>
<comment type="caution">
    <text evidence="11">The sequence shown here is derived from an EMBL/GenBank/DDBJ whole genome shotgun (WGS) entry which is preliminary data.</text>
</comment>
<dbReference type="AlphaFoldDB" id="A0A0A2L2V9"/>
<dbReference type="PROSITE" id="PS00217">
    <property type="entry name" value="SUGAR_TRANSPORT_2"/>
    <property type="match status" value="1"/>
</dbReference>
<feature type="domain" description="Major facilitator superfamily (MFS) profile" evidence="10">
    <location>
        <begin position="119"/>
        <end position="558"/>
    </location>
</feature>
<feature type="compositionally biased region" description="Basic and acidic residues" evidence="8">
    <location>
        <begin position="1"/>
        <end position="24"/>
    </location>
</feature>
<sequence>MDEKSSEGAPPHYEHVIPAKKELDEAANPDAPERRQAIGINIVQNPLTRSSKEQAIIDARAYAESHNMSEYADLFGRAAVVARSPKEFTSAPELDEEERTALAYERDHKWHGPVMLWYSIGLCAVGAATQGWDQTGSNGANLSFPEEFGIAGKGKDEWIVGIVNSIIFLTAGLIGAWIVDPLNHYLGRRGEIFVTALCLTATPIGSGFAQSWQGLFAARFVMGIGIGAKNATVPIYSAEMAPARTRGALVMFWQLWVVAGIFWGFAANVIVKDIKDIAWRLQLGSAFIPSFILGVGIFFCPESPRWLMKHNRHAEGFQSMLRLRAHPIIAARDFYYSYVIYEEELKEARGAGYFSRLWDCFAVPRIRRANYGASTVMIAQQMCGINIISFYSSTIFRDVGYTEDQALYASLGYGAIQVVATIPTLFLIDTKGRRTLTLITFPFMCVFLLAGGLSLLNNTKNHAAMIAPVALFVYLFTIAYSLGEGPVAFQYSAEVFPTIQREQGMAWAVCINNTFAGILSLTFPRMKTVMTQTGAFGFYAGLNLLAWFMIFCFVRETKQLTLEELDQVFSVPTKKFIHYELTVWLPWWIKRYILRKNIERPPQIIALGEGVSHYIMDQTWSEWQQMIEDMGEGTARLEAPCQLSSSPSNVSLIPLLETVHHVFTQWFRINLPLMIWPEAWFPGDDRLCPQRLRPWIQFPQNQEEMWNRILHASQLVNANIFPPQGTIQYNAQILQWYPVHSEDTLKQFAHRTMDDYLGIVVNFLEREDTLRYRFSVRGQLNFDRPRDGCVSVAKFGFEEPAYAVLYLPSFSLTVPELVAGLCATSPLDFLDTEPNTFEEHAITIVIRAIVRIYSRMIGSGRRYGYIYTGEALVFLHIPLHDCSVVEYYLCVPAQDVASHGYDPHSNWVRRTALGQVLAFALQSLAATPPSQEWQDAVYQSYRPLQDDYSILMPQSPDDIRLCPPPEFMYENSFWTRFWENLLQATIPTGHSEDSRLQTSESSDVCNPYCTQACLLGTFEKGVLDEHCPNAALHGVGRHQVNSQEICDMMNEQLRANRYKGFQQLHIVGRTCFLLKATLLSHGYTMLIKATSTRKSHWINTELGNYEKLLSLQGFQIPVCLGLFSPKIPYWYHGVRMDYMLLLSWSGIQTDQHATLETYQFLEQEMRKLEDKLQEHGAIQKDAALRNVLWNPMSQSFVMIDLEDLKWLTSSAEGSERLESQ</sequence>
<feature type="transmembrane region" description="Helical" evidence="9">
    <location>
        <begin position="371"/>
        <end position="391"/>
    </location>
</feature>
<evidence type="ECO:0000256" key="6">
    <source>
        <dbReference type="ARBA" id="ARBA00023136"/>
    </source>
</evidence>
<evidence type="ECO:0000256" key="4">
    <source>
        <dbReference type="ARBA" id="ARBA00022692"/>
    </source>
</evidence>
<dbReference type="Pfam" id="PF00083">
    <property type="entry name" value="Sugar_tr"/>
    <property type="match status" value="1"/>
</dbReference>
<evidence type="ECO:0000256" key="5">
    <source>
        <dbReference type="ARBA" id="ARBA00022989"/>
    </source>
</evidence>
<dbReference type="PROSITE" id="PS50850">
    <property type="entry name" value="MFS"/>
    <property type="match status" value="1"/>
</dbReference>
<dbReference type="PANTHER" id="PTHR48020">
    <property type="entry name" value="PROTON MYO-INOSITOL COTRANSPORTER"/>
    <property type="match status" value="1"/>
</dbReference>
<dbReference type="InterPro" id="IPR005828">
    <property type="entry name" value="MFS_sugar_transport-like"/>
</dbReference>
<keyword evidence="7" id="KW-0175">Coiled coil</keyword>
<evidence type="ECO:0000256" key="2">
    <source>
        <dbReference type="ARBA" id="ARBA00010992"/>
    </source>
</evidence>
<gene>
    <name evidence="11" type="ORF">PITC_048390</name>
</gene>
<evidence type="ECO:0000313" key="12">
    <source>
        <dbReference type="Proteomes" id="UP000030104"/>
    </source>
</evidence>
<dbReference type="PhylomeDB" id="A0A0A2L2V9"/>
<feature type="transmembrane region" description="Helical" evidence="9">
    <location>
        <begin position="411"/>
        <end position="428"/>
    </location>
</feature>
<dbReference type="Gene3D" id="1.20.1250.20">
    <property type="entry name" value="MFS general substrate transporter like domains"/>
    <property type="match status" value="1"/>
</dbReference>
<evidence type="ECO:0000256" key="7">
    <source>
        <dbReference type="SAM" id="Coils"/>
    </source>
</evidence>
<feature type="transmembrane region" description="Helical" evidence="9">
    <location>
        <begin position="504"/>
        <end position="523"/>
    </location>
</feature>
<dbReference type="SUPFAM" id="SSF103473">
    <property type="entry name" value="MFS general substrate transporter"/>
    <property type="match status" value="1"/>
</dbReference>
<keyword evidence="12" id="KW-1185">Reference proteome</keyword>
<dbReference type="InterPro" id="IPR036259">
    <property type="entry name" value="MFS_trans_sf"/>
</dbReference>
<dbReference type="HOGENOM" id="CLU_268730_0_0_1"/>
<comment type="similarity">
    <text evidence="2">Belongs to the major facilitator superfamily. Sugar transporter (TC 2.A.1.1) family.</text>
</comment>
<keyword evidence="4 9" id="KW-0812">Transmembrane</keyword>
<name>A0A0A2L2V9_PENIT</name>
<dbReference type="GO" id="GO:0015791">
    <property type="term" value="P:polyol transmembrane transport"/>
    <property type="evidence" value="ECO:0007669"/>
    <property type="project" value="UniProtKB-ARBA"/>
</dbReference>
<reference evidence="11 12" key="1">
    <citation type="journal article" date="2015" name="Mol. Plant Microbe Interact.">
        <title>Genome, transcriptome, and functional analyses of Penicillium expansum provide new insights into secondary metabolism and pathogenicity.</title>
        <authorList>
            <person name="Ballester A.R."/>
            <person name="Marcet-Houben M."/>
            <person name="Levin E."/>
            <person name="Sela N."/>
            <person name="Selma-Lazaro C."/>
            <person name="Carmona L."/>
            <person name="Wisniewski M."/>
            <person name="Droby S."/>
            <person name="Gonzalez-Candelas L."/>
            <person name="Gabaldon T."/>
        </authorList>
    </citation>
    <scope>NUCLEOTIDE SEQUENCE [LARGE SCALE GENOMIC DNA]</scope>
    <source>
        <strain evidence="11 12">PHI-1</strain>
    </source>
</reference>
<dbReference type="GO" id="GO:0022857">
    <property type="term" value="F:transmembrane transporter activity"/>
    <property type="evidence" value="ECO:0007669"/>
    <property type="project" value="InterPro"/>
</dbReference>
<dbReference type="InterPro" id="IPR050814">
    <property type="entry name" value="Myo-inositol_Transporter"/>
</dbReference>
<evidence type="ECO:0000259" key="10">
    <source>
        <dbReference type="PROSITE" id="PS50850"/>
    </source>
</evidence>
<dbReference type="FunFam" id="1.20.1250.20:FF:000474">
    <property type="entry name" value="Sugar transporter, putative"/>
    <property type="match status" value="1"/>
</dbReference>
<evidence type="ECO:0000256" key="9">
    <source>
        <dbReference type="SAM" id="Phobius"/>
    </source>
</evidence>
<dbReference type="Proteomes" id="UP000030104">
    <property type="component" value="Unassembled WGS sequence"/>
</dbReference>
<evidence type="ECO:0000313" key="11">
    <source>
        <dbReference type="EMBL" id="KGO73501.1"/>
    </source>
</evidence>
<dbReference type="STRING" id="40296.A0A0A2L2V9"/>
<protein>
    <submittedName>
        <fullName evidence="11">Major facilitator superfamily domain, general substrate transporter</fullName>
    </submittedName>
</protein>
<organism evidence="11 12">
    <name type="scientific">Penicillium italicum</name>
    <name type="common">Blue mold</name>
    <dbReference type="NCBI Taxonomy" id="40296"/>
    <lineage>
        <taxon>Eukaryota</taxon>
        <taxon>Fungi</taxon>
        <taxon>Dikarya</taxon>
        <taxon>Ascomycota</taxon>
        <taxon>Pezizomycotina</taxon>
        <taxon>Eurotiomycetes</taxon>
        <taxon>Eurotiomycetidae</taxon>
        <taxon>Eurotiales</taxon>
        <taxon>Aspergillaceae</taxon>
        <taxon>Penicillium</taxon>
    </lineage>
</organism>
<dbReference type="InterPro" id="IPR003663">
    <property type="entry name" value="Sugar/inositol_transpt"/>
</dbReference>
<feature type="coiled-coil region" evidence="7">
    <location>
        <begin position="1151"/>
        <end position="1178"/>
    </location>
</feature>
<dbReference type="GO" id="GO:0015798">
    <property type="term" value="P:myo-inositol transport"/>
    <property type="evidence" value="ECO:0007669"/>
    <property type="project" value="UniProtKB-ARBA"/>
</dbReference>
<keyword evidence="6 9" id="KW-0472">Membrane</keyword>
<feature type="transmembrane region" description="Helical" evidence="9">
    <location>
        <begin position="277"/>
        <end position="300"/>
    </location>
</feature>
<comment type="subcellular location">
    <subcellularLocation>
        <location evidence="1">Membrane</location>
        <topology evidence="1">Multi-pass membrane protein</topology>
    </subcellularLocation>
</comment>
<accession>A0A0A2L2V9</accession>
<keyword evidence="5 9" id="KW-1133">Transmembrane helix</keyword>
<evidence type="ECO:0000256" key="3">
    <source>
        <dbReference type="ARBA" id="ARBA00022448"/>
    </source>
</evidence>
<feature type="region of interest" description="Disordered" evidence="8">
    <location>
        <begin position="1"/>
        <end position="33"/>
    </location>
</feature>
<evidence type="ECO:0000256" key="1">
    <source>
        <dbReference type="ARBA" id="ARBA00004141"/>
    </source>
</evidence>
<dbReference type="PANTHER" id="PTHR48020:SF13">
    <property type="entry name" value="MAJOR FACILITATOR SUPERFAMILY (MFS) PROFILE DOMAIN-CONTAINING PROTEIN"/>
    <property type="match status" value="1"/>
</dbReference>
<proteinExistence type="inferred from homology"/>
<feature type="transmembrane region" description="Helical" evidence="9">
    <location>
        <begin position="158"/>
        <end position="179"/>
    </location>
</feature>